<evidence type="ECO:0000256" key="23">
    <source>
        <dbReference type="RuleBase" id="RU003733"/>
    </source>
</evidence>
<dbReference type="GO" id="GO:0030003">
    <property type="term" value="P:intracellular monoatomic cation homeostasis"/>
    <property type="evidence" value="ECO:0007669"/>
    <property type="project" value="UniProtKB-ARBA"/>
</dbReference>
<comment type="similarity">
    <text evidence="5 23">Belongs to the FGGY kinase family.</text>
</comment>
<feature type="transmembrane region" description="Helical" evidence="24">
    <location>
        <begin position="80"/>
        <end position="97"/>
    </location>
</feature>
<comment type="caution">
    <text evidence="29">The sequence shown here is derived from an EMBL/GenBank/DDBJ whole genome shotgun (WGS) entry which is preliminary data.</text>
</comment>
<evidence type="ECO:0000256" key="2">
    <source>
        <dbReference type="ARBA" id="ARBA00004439"/>
    </source>
</evidence>
<evidence type="ECO:0000256" key="3">
    <source>
        <dbReference type="ARBA" id="ARBA00005190"/>
    </source>
</evidence>
<evidence type="ECO:0000256" key="12">
    <source>
        <dbReference type="ARBA" id="ARBA00022777"/>
    </source>
</evidence>
<feature type="transmembrane region" description="Helical" evidence="24">
    <location>
        <begin position="147"/>
        <end position="168"/>
    </location>
</feature>
<dbReference type="GO" id="GO:0004370">
    <property type="term" value="F:glycerol kinase activity"/>
    <property type="evidence" value="ECO:0007669"/>
    <property type="project" value="UniProtKB-EC"/>
</dbReference>
<evidence type="ECO:0000256" key="18">
    <source>
        <dbReference type="ARBA" id="ARBA00023065"/>
    </source>
</evidence>
<comment type="pathway">
    <text evidence="3">Polyol metabolism; glycerol degradation via glycerol kinase pathway; sn-glycerol 3-phosphate from glycerol: step 1/1.</text>
</comment>
<comment type="similarity">
    <text evidence="4">Belongs to the cation diffusion facilitator (CDF) transporter (TC 2.A.4) family. SLC30A subfamily.</text>
</comment>
<evidence type="ECO:0000259" key="28">
    <source>
        <dbReference type="Pfam" id="PF16916"/>
    </source>
</evidence>
<evidence type="ECO:0000259" key="25">
    <source>
        <dbReference type="Pfam" id="PF00370"/>
    </source>
</evidence>
<dbReference type="InterPro" id="IPR036837">
    <property type="entry name" value="Cation_efflux_CTD_sf"/>
</dbReference>
<dbReference type="InterPro" id="IPR018485">
    <property type="entry name" value="FGGY_C"/>
</dbReference>
<dbReference type="PANTHER" id="PTHR10196:SF69">
    <property type="entry name" value="GLYCEROL KINASE"/>
    <property type="match status" value="1"/>
</dbReference>
<feature type="domain" description="Cation efflux protein cytoplasmic" evidence="28">
    <location>
        <begin position="265"/>
        <end position="336"/>
    </location>
</feature>
<dbReference type="InterPro" id="IPR018483">
    <property type="entry name" value="Carb_kinase_FGGY_CS"/>
</dbReference>
<dbReference type="Gene3D" id="3.30.420.40">
    <property type="match status" value="2"/>
</dbReference>
<evidence type="ECO:0000256" key="19">
    <source>
        <dbReference type="ARBA" id="ARBA00023136"/>
    </source>
</evidence>
<dbReference type="FunFam" id="3.30.420.40:FF:000108">
    <property type="entry name" value="Glycerol kinase, glycosomal"/>
    <property type="match status" value="1"/>
</dbReference>
<dbReference type="GO" id="GO:0046167">
    <property type="term" value="P:glycerol-3-phosphate biosynthetic process"/>
    <property type="evidence" value="ECO:0007669"/>
    <property type="project" value="TreeGrafter"/>
</dbReference>
<evidence type="ECO:0000256" key="22">
    <source>
        <dbReference type="ARBA" id="ARBA00048349"/>
    </source>
</evidence>
<dbReference type="SUPFAM" id="SSF53067">
    <property type="entry name" value="Actin-like ATPase domain"/>
    <property type="match status" value="2"/>
</dbReference>
<dbReference type="GO" id="GO:0005524">
    <property type="term" value="F:ATP binding"/>
    <property type="evidence" value="ECO:0007669"/>
    <property type="project" value="UniProtKB-KW"/>
</dbReference>
<dbReference type="GO" id="GO:0005739">
    <property type="term" value="C:mitochondrion"/>
    <property type="evidence" value="ECO:0007669"/>
    <property type="project" value="TreeGrafter"/>
</dbReference>
<evidence type="ECO:0000256" key="20">
    <source>
        <dbReference type="ARBA" id="ARBA00023329"/>
    </source>
</evidence>
<evidence type="ECO:0000259" key="27">
    <source>
        <dbReference type="Pfam" id="PF02782"/>
    </source>
</evidence>
<dbReference type="GO" id="GO:0006641">
    <property type="term" value="P:triglyceride metabolic process"/>
    <property type="evidence" value="ECO:0007669"/>
    <property type="project" value="TreeGrafter"/>
</dbReference>
<comment type="subcellular location">
    <subcellularLocation>
        <location evidence="2">Cytoplasmic vesicle membrane</location>
        <topology evidence="2">Multi-pass membrane protein</topology>
    </subcellularLocation>
    <subcellularLocation>
        <location evidence="1">Cytoplasmic vesicle</location>
        <location evidence="1">Secretory vesicle</location>
    </subcellularLocation>
</comment>
<dbReference type="GO" id="GO:0046872">
    <property type="term" value="F:metal ion binding"/>
    <property type="evidence" value="ECO:0007669"/>
    <property type="project" value="UniProtKB-KW"/>
</dbReference>
<dbReference type="InterPro" id="IPR018484">
    <property type="entry name" value="FGGY_N"/>
</dbReference>
<dbReference type="PROSITE" id="PS00933">
    <property type="entry name" value="FGGY_KINASES_1"/>
    <property type="match status" value="1"/>
</dbReference>
<feature type="transmembrane region" description="Helical" evidence="24">
    <location>
        <begin position="47"/>
        <end position="68"/>
    </location>
</feature>
<dbReference type="NCBIfam" id="TIGR01297">
    <property type="entry name" value="CDF"/>
    <property type="match status" value="1"/>
</dbReference>
<evidence type="ECO:0000256" key="9">
    <source>
        <dbReference type="ARBA" id="ARBA00022692"/>
    </source>
</evidence>
<keyword evidence="16" id="KW-0864">Zinc transport</keyword>
<evidence type="ECO:0000256" key="1">
    <source>
        <dbReference type="ARBA" id="ARBA00004398"/>
    </source>
</evidence>
<feature type="domain" description="Carbohydrate kinase FGGY N-terminal" evidence="25">
    <location>
        <begin position="346"/>
        <end position="594"/>
    </location>
</feature>
<feature type="domain" description="Cation efflux protein transmembrane" evidence="26">
    <location>
        <begin position="48"/>
        <end position="256"/>
    </location>
</feature>
<evidence type="ECO:0000256" key="17">
    <source>
        <dbReference type="ARBA" id="ARBA00022989"/>
    </source>
</evidence>
<evidence type="ECO:0000256" key="14">
    <source>
        <dbReference type="ARBA" id="ARBA00022833"/>
    </source>
</evidence>
<dbReference type="GO" id="GO:0005385">
    <property type="term" value="F:zinc ion transmembrane transporter activity"/>
    <property type="evidence" value="ECO:0007669"/>
    <property type="project" value="UniProtKB-ARBA"/>
</dbReference>
<dbReference type="InterPro" id="IPR058533">
    <property type="entry name" value="Cation_efflux_TM"/>
</dbReference>
<evidence type="ECO:0000313" key="30">
    <source>
        <dbReference type="Proteomes" id="UP000603453"/>
    </source>
</evidence>
<dbReference type="Gene3D" id="1.20.1510.10">
    <property type="entry name" value="Cation efflux protein transmembrane domain"/>
    <property type="match status" value="1"/>
</dbReference>
<feature type="transmembrane region" description="Helical" evidence="24">
    <location>
        <begin position="198"/>
        <end position="221"/>
    </location>
</feature>
<keyword evidence="8 23" id="KW-0808">Transferase</keyword>
<evidence type="ECO:0000256" key="7">
    <source>
        <dbReference type="ARBA" id="ARBA00022448"/>
    </source>
</evidence>
<dbReference type="CDD" id="cd07792">
    <property type="entry name" value="ASKHA_NBD_FGGY_GK1-3-like"/>
    <property type="match status" value="1"/>
</dbReference>
<keyword evidence="12 23" id="KW-0418">Kinase</keyword>
<keyword evidence="13" id="KW-0319">Glycerol metabolism</keyword>
<feature type="transmembrane region" description="Helical" evidence="24">
    <location>
        <begin position="109"/>
        <end position="127"/>
    </location>
</feature>
<dbReference type="OrthoDB" id="5422795at2759"/>
<dbReference type="AlphaFoldDB" id="A0A8H7QIK3"/>
<protein>
    <recommendedName>
        <fullName evidence="6">glycerol kinase</fullName>
        <ecNumber evidence="6">2.7.1.30</ecNumber>
    </recommendedName>
    <alternativeName>
        <fullName evidence="21">ATP:glycerol 3-phosphotransferase</fullName>
    </alternativeName>
</protein>
<keyword evidence="17 24" id="KW-1133">Transmembrane helix</keyword>
<dbReference type="EC" id="2.7.1.30" evidence="6"/>
<dbReference type="NCBIfam" id="NF000756">
    <property type="entry name" value="PRK00047.1"/>
    <property type="match status" value="1"/>
</dbReference>
<proteinExistence type="inferred from homology"/>
<dbReference type="Pfam" id="PF16916">
    <property type="entry name" value="ZT_dimer"/>
    <property type="match status" value="1"/>
</dbReference>
<dbReference type="UniPathway" id="UPA00618">
    <property type="reaction ID" value="UER00672"/>
</dbReference>
<keyword evidence="20" id="KW-0968">Cytoplasmic vesicle</keyword>
<comment type="catalytic activity">
    <reaction evidence="22">
        <text>Zn(2+)(in) + 2 H(+)(out) = Zn(2+)(out) + 2 H(+)(in)</text>
        <dbReference type="Rhea" id="RHEA:72627"/>
        <dbReference type="ChEBI" id="CHEBI:15378"/>
        <dbReference type="ChEBI" id="CHEBI:29105"/>
    </reaction>
</comment>
<reference evidence="29" key="1">
    <citation type="submission" date="2020-12" db="EMBL/GenBank/DDBJ databases">
        <title>Metabolic potential, ecology and presence of endohyphal bacteria is reflected in genomic diversity of Mucoromycotina.</title>
        <authorList>
            <person name="Muszewska A."/>
            <person name="Okrasinska A."/>
            <person name="Steczkiewicz K."/>
            <person name="Drgas O."/>
            <person name="Orlowska M."/>
            <person name="Perlinska-Lenart U."/>
            <person name="Aleksandrzak-Piekarczyk T."/>
            <person name="Szatraj K."/>
            <person name="Zielenkiewicz U."/>
            <person name="Pilsyk S."/>
            <person name="Malc E."/>
            <person name="Mieczkowski P."/>
            <person name="Kruszewska J.S."/>
            <person name="Biernat P."/>
            <person name="Pawlowska J."/>
        </authorList>
    </citation>
    <scope>NUCLEOTIDE SEQUENCE</scope>
    <source>
        <strain evidence="29">WA0000017839</strain>
    </source>
</reference>
<evidence type="ECO:0000256" key="15">
    <source>
        <dbReference type="ARBA" id="ARBA00022840"/>
    </source>
</evidence>
<dbReference type="GO" id="GO:0098771">
    <property type="term" value="P:inorganic ion homeostasis"/>
    <property type="evidence" value="ECO:0007669"/>
    <property type="project" value="UniProtKB-ARBA"/>
</dbReference>
<evidence type="ECO:0000256" key="10">
    <source>
        <dbReference type="ARBA" id="ARBA00022723"/>
    </source>
</evidence>
<keyword evidence="18" id="KW-0406">Ion transport</keyword>
<name>A0A8H7QIK3_9FUNG</name>
<evidence type="ECO:0000256" key="13">
    <source>
        <dbReference type="ARBA" id="ARBA00022798"/>
    </source>
</evidence>
<evidence type="ECO:0000256" key="5">
    <source>
        <dbReference type="ARBA" id="ARBA00009156"/>
    </source>
</evidence>
<keyword evidence="7" id="KW-0813">Transport</keyword>
<dbReference type="InterPro" id="IPR002524">
    <property type="entry name" value="Cation_efflux"/>
</dbReference>
<dbReference type="EMBL" id="JAEPRD010000262">
    <property type="protein sequence ID" value="KAG2192889.1"/>
    <property type="molecule type" value="Genomic_DNA"/>
</dbReference>
<keyword evidence="15" id="KW-0067">ATP-binding</keyword>
<dbReference type="GO" id="GO:0019563">
    <property type="term" value="P:glycerol catabolic process"/>
    <property type="evidence" value="ECO:0007669"/>
    <property type="project" value="UniProtKB-UniPathway"/>
</dbReference>
<dbReference type="PANTHER" id="PTHR10196">
    <property type="entry name" value="SUGAR KINASE"/>
    <property type="match status" value="1"/>
</dbReference>
<dbReference type="InterPro" id="IPR043129">
    <property type="entry name" value="ATPase_NBD"/>
</dbReference>
<dbReference type="InterPro" id="IPR027469">
    <property type="entry name" value="Cation_efflux_TMD_sf"/>
</dbReference>
<dbReference type="NCBIfam" id="TIGR01311">
    <property type="entry name" value="glycerol_kin"/>
    <property type="match status" value="1"/>
</dbReference>
<dbReference type="Pfam" id="PF00370">
    <property type="entry name" value="FGGY_N"/>
    <property type="match status" value="1"/>
</dbReference>
<dbReference type="FunFam" id="1.20.1510.10:FF:000002">
    <property type="entry name" value="zinc transporter 3 isoform X1"/>
    <property type="match status" value="1"/>
</dbReference>
<dbReference type="FunFam" id="3.30.420.40:FF:000086">
    <property type="entry name" value="Glycerol kinase"/>
    <property type="match status" value="1"/>
</dbReference>
<feature type="transmembrane region" description="Helical" evidence="24">
    <location>
        <begin position="227"/>
        <end position="248"/>
    </location>
</feature>
<sequence length="856" mass="93463">MGHHHDHATEHSPLISHHGHNHGSSAIINNCSNQKEDSSAKSTKKRLAIASTIALAFFATELVAGYFANSLALMSDAFHLLSDVASFIVALAAIYLAEKPPTKKHTFGFHRAEVIAALVSVLTIWVLTGFLVMEAIERIRKPQVIDAKLMCITATIGVLVNVVLAVVLGGNHHHGHSHGDDESHSHDHKESNINLRAAALHVLGDLLASVGVLISSIVLIFKPDYTLVDPLCTFVFSIIVLYTTYHLVKDSIAVLMEGAPGHIQPEAIEKSLLQIPGVVAVHDLHIWALSPGKSSLTAHITVSQNKNLSYDDILAKGQQIICDIYGVHHSTLQIESDKADFTSHYQGTTSTRFVIFNESGAIVTFHQMEFEQNFPQPGWVEHDPYDLLDSVHTCIEHAIMKLGLLGYDASDIECIGLTNQRETLITWDSMTGHPLYPAIIWSDARTIETVKTLSEKSDKGVDALRDICGLPLTTYFTGVKLRWLLDNIPVVSQALSQNRLRVGTVDTWLIYNLTGGLDHNGVIVTDVTNASRTMLMDINTLNWSPECIDFFGFQQVLLPRIVSSSQVYGTMFEGSLKDIPIAGCLGDQQAALVGQQCFEIGDAKNTYGTGCFMLFNTGPKPVQSKNGLLTTVAYKFGETAPAYALEGSVAVAGSSINWLRDNLGVIADTAELNSLASAVKNTAGVYFVTAFAGLFAPYWRSDARGTICGITHFTRLEHICRATLEAVCYQSRAILDAMNKDSGSPLRSLKVDGGMSNSDLCMQIQSDVLGIQVDRPLMRETTALGSAIAAGFAVGIWKSFDELKSINREGRTYFESNITQEKRDKMCGGWEQAVKRSYGWANNATTVPTHDDVLEI</sequence>
<keyword evidence="10" id="KW-0479">Metal-binding</keyword>
<dbReference type="Pfam" id="PF01545">
    <property type="entry name" value="Cation_efflux"/>
    <property type="match status" value="1"/>
</dbReference>
<evidence type="ECO:0000256" key="16">
    <source>
        <dbReference type="ARBA" id="ARBA00022906"/>
    </source>
</evidence>
<keyword evidence="11" id="KW-0547">Nucleotide-binding</keyword>
<feature type="domain" description="Carbohydrate kinase FGGY C-terminal" evidence="27">
    <location>
        <begin position="604"/>
        <end position="793"/>
    </location>
</feature>
<keyword evidence="14" id="KW-0862">Zinc</keyword>
<gene>
    <name evidence="29" type="ORF">INT47_012520</name>
</gene>
<dbReference type="InterPro" id="IPR005999">
    <property type="entry name" value="Glycerol_kin"/>
</dbReference>
<accession>A0A8H7QIK3</accession>
<dbReference type="SUPFAM" id="SSF160240">
    <property type="entry name" value="Cation efflux protein cytoplasmic domain-like"/>
    <property type="match status" value="1"/>
</dbReference>
<keyword evidence="30" id="KW-1185">Reference proteome</keyword>
<evidence type="ECO:0000256" key="11">
    <source>
        <dbReference type="ARBA" id="ARBA00022741"/>
    </source>
</evidence>
<dbReference type="GO" id="GO:0030133">
    <property type="term" value="C:transport vesicle"/>
    <property type="evidence" value="ECO:0007669"/>
    <property type="project" value="UniProtKB-SubCell"/>
</dbReference>
<keyword evidence="9 24" id="KW-0812">Transmembrane</keyword>
<dbReference type="InterPro" id="IPR027470">
    <property type="entry name" value="Cation_efflux_CTD"/>
</dbReference>
<dbReference type="InterPro" id="IPR042018">
    <property type="entry name" value="GK1-3_metazoan-type"/>
</dbReference>
<dbReference type="GO" id="GO:0030659">
    <property type="term" value="C:cytoplasmic vesicle membrane"/>
    <property type="evidence" value="ECO:0007669"/>
    <property type="project" value="UniProtKB-SubCell"/>
</dbReference>
<dbReference type="SUPFAM" id="SSF161111">
    <property type="entry name" value="Cation efflux protein transmembrane domain-like"/>
    <property type="match status" value="1"/>
</dbReference>
<dbReference type="Pfam" id="PF02782">
    <property type="entry name" value="FGGY_C"/>
    <property type="match status" value="1"/>
</dbReference>
<evidence type="ECO:0000256" key="24">
    <source>
        <dbReference type="SAM" id="Phobius"/>
    </source>
</evidence>
<evidence type="ECO:0000259" key="26">
    <source>
        <dbReference type="Pfam" id="PF01545"/>
    </source>
</evidence>
<evidence type="ECO:0000256" key="21">
    <source>
        <dbReference type="ARBA" id="ARBA00043149"/>
    </source>
</evidence>
<keyword evidence="19 24" id="KW-0472">Membrane</keyword>
<dbReference type="Proteomes" id="UP000603453">
    <property type="component" value="Unassembled WGS sequence"/>
</dbReference>
<organism evidence="29 30">
    <name type="scientific">Mucor saturninus</name>
    <dbReference type="NCBI Taxonomy" id="64648"/>
    <lineage>
        <taxon>Eukaryota</taxon>
        <taxon>Fungi</taxon>
        <taxon>Fungi incertae sedis</taxon>
        <taxon>Mucoromycota</taxon>
        <taxon>Mucoromycotina</taxon>
        <taxon>Mucoromycetes</taxon>
        <taxon>Mucorales</taxon>
        <taxon>Mucorineae</taxon>
        <taxon>Mucoraceae</taxon>
        <taxon>Mucor</taxon>
    </lineage>
</organism>
<evidence type="ECO:0000256" key="8">
    <source>
        <dbReference type="ARBA" id="ARBA00022679"/>
    </source>
</evidence>
<dbReference type="PROSITE" id="PS00445">
    <property type="entry name" value="FGGY_KINASES_2"/>
    <property type="match status" value="1"/>
</dbReference>
<evidence type="ECO:0000256" key="4">
    <source>
        <dbReference type="ARBA" id="ARBA00008873"/>
    </source>
</evidence>
<evidence type="ECO:0000256" key="6">
    <source>
        <dbReference type="ARBA" id="ARBA00012099"/>
    </source>
</evidence>
<evidence type="ECO:0000313" key="29">
    <source>
        <dbReference type="EMBL" id="KAG2192889.1"/>
    </source>
</evidence>